<accession>A0A1V8SLS4</accession>
<dbReference type="SUPFAM" id="SSF53254">
    <property type="entry name" value="Phosphoglycerate mutase-like"/>
    <property type="match status" value="1"/>
</dbReference>
<dbReference type="CDD" id="cd07061">
    <property type="entry name" value="HP_HAP_like"/>
    <property type="match status" value="1"/>
</dbReference>
<reference evidence="6" key="1">
    <citation type="submission" date="2017-03" db="EMBL/GenBank/DDBJ databases">
        <title>Genomes of endolithic fungi from Antarctica.</title>
        <authorList>
            <person name="Coleine C."/>
            <person name="Masonjones S."/>
            <person name="Stajich J.E."/>
        </authorList>
    </citation>
    <scope>NUCLEOTIDE SEQUENCE [LARGE SCALE GENOMIC DNA]</scope>
    <source>
        <strain evidence="6">CCFEE 5527</strain>
    </source>
</reference>
<feature type="transmembrane region" description="Helical" evidence="3">
    <location>
        <begin position="472"/>
        <end position="496"/>
    </location>
</feature>
<protein>
    <recommendedName>
        <fullName evidence="7">Histidine acid phosphatase</fullName>
    </recommendedName>
</protein>
<dbReference type="InterPro" id="IPR000560">
    <property type="entry name" value="His_Pase_clade-2"/>
</dbReference>
<evidence type="ECO:0000313" key="5">
    <source>
        <dbReference type="EMBL" id="OQO00116.1"/>
    </source>
</evidence>
<feature type="region of interest" description="Disordered" evidence="2">
    <location>
        <begin position="447"/>
        <end position="467"/>
    </location>
</feature>
<dbReference type="AlphaFoldDB" id="A0A1V8SLS4"/>
<proteinExistence type="inferred from homology"/>
<feature type="compositionally biased region" description="Basic and acidic residues" evidence="2">
    <location>
        <begin position="570"/>
        <end position="595"/>
    </location>
</feature>
<dbReference type="GO" id="GO:0016791">
    <property type="term" value="F:phosphatase activity"/>
    <property type="evidence" value="ECO:0007669"/>
    <property type="project" value="TreeGrafter"/>
</dbReference>
<feature type="chain" id="PRO_5012054076" description="Histidine acid phosphatase" evidence="4">
    <location>
        <begin position="24"/>
        <end position="595"/>
    </location>
</feature>
<dbReference type="Gene3D" id="3.40.50.1240">
    <property type="entry name" value="Phosphoglycerate mutase-like"/>
    <property type="match status" value="1"/>
</dbReference>
<comment type="similarity">
    <text evidence="1">Belongs to the histidine acid phosphatase family.</text>
</comment>
<keyword evidence="3" id="KW-0812">Transmembrane</keyword>
<dbReference type="Proteomes" id="UP000192596">
    <property type="component" value="Unassembled WGS sequence"/>
</dbReference>
<dbReference type="EMBL" id="NAJO01000036">
    <property type="protein sequence ID" value="OQO00116.1"/>
    <property type="molecule type" value="Genomic_DNA"/>
</dbReference>
<comment type="caution">
    <text evidence="5">The sequence shown here is derived from an EMBL/GenBank/DDBJ whole genome shotgun (WGS) entry which is preliminary data.</text>
</comment>
<evidence type="ECO:0008006" key="7">
    <source>
        <dbReference type="Google" id="ProtNLM"/>
    </source>
</evidence>
<dbReference type="PANTHER" id="PTHR11567">
    <property type="entry name" value="ACID PHOSPHATASE-RELATED"/>
    <property type="match status" value="1"/>
</dbReference>
<dbReference type="Pfam" id="PF00328">
    <property type="entry name" value="His_Phos_2"/>
    <property type="match status" value="1"/>
</dbReference>
<evidence type="ECO:0000256" key="1">
    <source>
        <dbReference type="ARBA" id="ARBA00005375"/>
    </source>
</evidence>
<sequence length="595" mass="64063">MASFRLPHCLVATLVLLSQSTLAQSDTSNYKVWSSVIFQRIGERTPDVLGFIPTTLTSLGAQQAHNAGSFFRERYVPSAPSVFGSARAGIDGLNANTPSPQEVYALALDTQSSVATAQAFLQGLYPPFTLNESVAAVLDPTSVLANGSYIESPLGGYQYIQLHTSGALDPEFPYLAGSLNCPAYDYNQVNYLMSAAYAATDNSSSSVYDAIHDTLLASVMSNSQADYINAYAIYDYVNYYANHNASFKAQINDSTLNALRWLADEQQYAMLGNLTAYNNLTSSSALPDGKAGSIATLGGNLLLAKMLDQLKTSVQWEGEYYKLSLLFADFPSLVSMFALLGLPDLNSNFAGLPSFASSAVFEVFSTSDNATYPSEDDLWVRFYFRNGTDSDDAYQSYPIFRHGPSETDMRWSDFQTSMNGVLIGSIGDWCTQCEAVTSVFCAAWGNSTTSSGSTSSSSSSTNRGRSHSMSPAVAGVIGAIVALVIAGLIFGLLALIGGFRVHRNNKYDTKKDLGGFKGSQKLASDRDLTLPKGGAVVGATVERDAMGGVGHERIGSWELKKADMGSGGMERVRPSFEDDHRVNPFRDPVKADERV</sequence>
<keyword evidence="6" id="KW-1185">Reference proteome</keyword>
<dbReference type="STRING" id="1507870.A0A1V8SLS4"/>
<feature type="region of interest" description="Disordered" evidence="2">
    <location>
        <begin position="565"/>
        <end position="595"/>
    </location>
</feature>
<organism evidence="5 6">
    <name type="scientific">Cryoendolithus antarcticus</name>
    <dbReference type="NCBI Taxonomy" id="1507870"/>
    <lineage>
        <taxon>Eukaryota</taxon>
        <taxon>Fungi</taxon>
        <taxon>Dikarya</taxon>
        <taxon>Ascomycota</taxon>
        <taxon>Pezizomycotina</taxon>
        <taxon>Dothideomycetes</taxon>
        <taxon>Dothideomycetidae</taxon>
        <taxon>Cladosporiales</taxon>
        <taxon>Cladosporiaceae</taxon>
        <taxon>Cryoendolithus</taxon>
    </lineage>
</organism>
<feature type="signal peptide" evidence="4">
    <location>
        <begin position="1"/>
        <end position="23"/>
    </location>
</feature>
<dbReference type="OrthoDB" id="258392at2759"/>
<dbReference type="PANTHER" id="PTHR11567:SF142">
    <property type="entry name" value="PHOSPHOGLYCERATE MUTASE-LIKE PROTEIN"/>
    <property type="match status" value="1"/>
</dbReference>
<dbReference type="InParanoid" id="A0A1V8SLS4"/>
<evidence type="ECO:0000313" key="6">
    <source>
        <dbReference type="Proteomes" id="UP000192596"/>
    </source>
</evidence>
<gene>
    <name evidence="5" type="ORF">B0A48_13903</name>
</gene>
<dbReference type="InterPro" id="IPR050645">
    <property type="entry name" value="Histidine_acid_phosphatase"/>
</dbReference>
<keyword evidence="3" id="KW-0472">Membrane</keyword>
<evidence type="ECO:0000256" key="4">
    <source>
        <dbReference type="SAM" id="SignalP"/>
    </source>
</evidence>
<keyword evidence="4" id="KW-0732">Signal</keyword>
<name>A0A1V8SLS4_9PEZI</name>
<dbReference type="InterPro" id="IPR029033">
    <property type="entry name" value="His_PPase_superfam"/>
</dbReference>
<keyword evidence="3" id="KW-1133">Transmembrane helix</keyword>
<evidence type="ECO:0000256" key="2">
    <source>
        <dbReference type="SAM" id="MobiDB-lite"/>
    </source>
</evidence>
<feature type="compositionally biased region" description="Low complexity" evidence="2">
    <location>
        <begin position="447"/>
        <end position="463"/>
    </location>
</feature>
<evidence type="ECO:0000256" key="3">
    <source>
        <dbReference type="SAM" id="Phobius"/>
    </source>
</evidence>